<keyword evidence="2" id="KW-1185">Reference proteome</keyword>
<comment type="caution">
    <text evidence="1">The sequence shown here is derived from an EMBL/GenBank/DDBJ whole genome shotgun (WGS) entry which is preliminary data.</text>
</comment>
<proteinExistence type="predicted"/>
<sequence>IRIGYYFAPMTTPESQPSLRSILSSNEVVSKVDKVFARFIYDACIPRNAVNSIYLQPSVDAIAAIGPGYPDLSCYVRDFFITLGSINEHKHDLQALAIDKFFVESRYAKLKKGKYVISIILDNKLWDDISVVVQTVAPLMSILRIVDSNETPSIGCV</sequence>
<reference evidence="2" key="1">
    <citation type="submission" date="2016-04" db="EMBL/GenBank/DDBJ databases">
        <title>Cephalotus genome sequencing.</title>
        <authorList>
            <person name="Fukushima K."/>
            <person name="Hasebe M."/>
            <person name="Fang X."/>
        </authorList>
    </citation>
    <scope>NUCLEOTIDE SEQUENCE [LARGE SCALE GENOMIC DNA]</scope>
    <source>
        <strain evidence="2">cv. St1</strain>
    </source>
</reference>
<dbReference type="EMBL" id="BDDD01003731">
    <property type="protein sequence ID" value="GAV85924.1"/>
    <property type="molecule type" value="Genomic_DNA"/>
</dbReference>
<dbReference type="AlphaFoldDB" id="A0A1Q3D0E6"/>
<organism evidence="1 2">
    <name type="scientific">Cephalotus follicularis</name>
    <name type="common">Albany pitcher plant</name>
    <dbReference type="NCBI Taxonomy" id="3775"/>
    <lineage>
        <taxon>Eukaryota</taxon>
        <taxon>Viridiplantae</taxon>
        <taxon>Streptophyta</taxon>
        <taxon>Embryophyta</taxon>
        <taxon>Tracheophyta</taxon>
        <taxon>Spermatophyta</taxon>
        <taxon>Magnoliopsida</taxon>
        <taxon>eudicotyledons</taxon>
        <taxon>Gunneridae</taxon>
        <taxon>Pentapetalae</taxon>
        <taxon>rosids</taxon>
        <taxon>fabids</taxon>
        <taxon>Oxalidales</taxon>
        <taxon>Cephalotaceae</taxon>
        <taxon>Cephalotus</taxon>
    </lineage>
</organism>
<dbReference type="InParanoid" id="A0A1Q3D0E6"/>
<feature type="non-terminal residue" evidence="1">
    <location>
        <position position="1"/>
    </location>
</feature>
<accession>A0A1Q3D0E6</accession>
<gene>
    <name evidence="1" type="ORF">CFOL_v3_29358</name>
</gene>
<evidence type="ECO:0000313" key="1">
    <source>
        <dbReference type="EMBL" id="GAV85924.1"/>
    </source>
</evidence>
<evidence type="ECO:0000313" key="2">
    <source>
        <dbReference type="Proteomes" id="UP000187406"/>
    </source>
</evidence>
<name>A0A1Q3D0E6_CEPFO</name>
<dbReference type="OrthoDB" id="1934703at2759"/>
<protein>
    <submittedName>
        <fullName evidence="1">Uncharacterized protein</fullName>
    </submittedName>
</protein>
<dbReference type="Proteomes" id="UP000187406">
    <property type="component" value="Unassembled WGS sequence"/>
</dbReference>